<keyword evidence="2" id="KW-1005">Bacterial flagellum biogenesis</keyword>
<dbReference type="Gene3D" id="2.30.290.10">
    <property type="entry name" value="BH3618-like"/>
    <property type="match status" value="1"/>
</dbReference>
<comment type="caution">
    <text evidence="4">The sequence shown here is derived from an EMBL/GenBank/DDBJ whole genome shotgun (WGS) entry which is preliminary data.</text>
</comment>
<dbReference type="PANTHER" id="PTHR39190:SF1">
    <property type="entry name" value="FLAGELLAR ASSEMBLY FACTOR FLIW"/>
    <property type="match status" value="1"/>
</dbReference>
<dbReference type="Pfam" id="PF02623">
    <property type="entry name" value="FliW"/>
    <property type="match status" value="1"/>
</dbReference>
<evidence type="ECO:0000256" key="1">
    <source>
        <dbReference type="ARBA" id="ARBA00022490"/>
    </source>
</evidence>
<proteinExistence type="predicted"/>
<evidence type="ECO:0000256" key="3">
    <source>
        <dbReference type="ARBA" id="ARBA00022845"/>
    </source>
</evidence>
<dbReference type="InterPro" id="IPR024046">
    <property type="entry name" value="Flagellar_assmbl_FliW_dom_sf"/>
</dbReference>
<name>A0ABQ6JLK1_9ACTN</name>
<dbReference type="SUPFAM" id="SSF141457">
    <property type="entry name" value="BH3618-like"/>
    <property type="match status" value="1"/>
</dbReference>
<dbReference type="Proteomes" id="UP001157017">
    <property type="component" value="Unassembled WGS sequence"/>
</dbReference>
<organism evidence="4 5">
    <name type="scientific">Angustibacter aerolatus</name>
    <dbReference type="NCBI Taxonomy" id="1162965"/>
    <lineage>
        <taxon>Bacteria</taxon>
        <taxon>Bacillati</taxon>
        <taxon>Actinomycetota</taxon>
        <taxon>Actinomycetes</taxon>
        <taxon>Kineosporiales</taxon>
        <taxon>Kineosporiaceae</taxon>
    </lineage>
</organism>
<keyword evidence="1" id="KW-0963">Cytoplasm</keyword>
<evidence type="ECO:0008006" key="6">
    <source>
        <dbReference type="Google" id="ProtNLM"/>
    </source>
</evidence>
<keyword evidence="5" id="KW-1185">Reference proteome</keyword>
<keyword evidence="3" id="KW-0810">Translation regulation</keyword>
<accession>A0ABQ6JLK1</accession>
<sequence length="148" mass="14906">MLEPGRGPAGSAGHVALRARAGSTTRACCSACSRSSTPTSRLVVAAPTLFFGDYSPEIDEDTAASIGLSDTADALLLVVVTVGASLADSTANLLAPIVVNAATRQAVQVLQARVRPAGAGPARPRLTPLRTSARWTHVSPLPGPPGAG</sequence>
<dbReference type="PANTHER" id="PTHR39190">
    <property type="entry name" value="FLAGELLAR ASSEMBLY FACTOR FLIW"/>
    <property type="match status" value="1"/>
</dbReference>
<evidence type="ECO:0000256" key="2">
    <source>
        <dbReference type="ARBA" id="ARBA00022795"/>
    </source>
</evidence>
<evidence type="ECO:0000313" key="5">
    <source>
        <dbReference type="Proteomes" id="UP001157017"/>
    </source>
</evidence>
<gene>
    <name evidence="4" type="ORF">GCM10025868_41330</name>
</gene>
<dbReference type="InterPro" id="IPR003775">
    <property type="entry name" value="Flagellar_assembly_factor_FliW"/>
</dbReference>
<evidence type="ECO:0000313" key="4">
    <source>
        <dbReference type="EMBL" id="GMA88883.1"/>
    </source>
</evidence>
<reference evidence="5" key="1">
    <citation type="journal article" date="2019" name="Int. J. Syst. Evol. Microbiol.">
        <title>The Global Catalogue of Microorganisms (GCM) 10K type strain sequencing project: providing services to taxonomists for standard genome sequencing and annotation.</title>
        <authorList>
            <consortium name="The Broad Institute Genomics Platform"/>
            <consortium name="The Broad Institute Genome Sequencing Center for Infectious Disease"/>
            <person name="Wu L."/>
            <person name="Ma J."/>
        </authorList>
    </citation>
    <scope>NUCLEOTIDE SEQUENCE [LARGE SCALE GENOMIC DNA]</scope>
    <source>
        <strain evidence="5">NBRC 108730</strain>
    </source>
</reference>
<dbReference type="EMBL" id="BSUZ01000001">
    <property type="protein sequence ID" value="GMA88883.1"/>
    <property type="molecule type" value="Genomic_DNA"/>
</dbReference>
<protein>
    <recommendedName>
        <fullName evidence="6">Sodium/calcium exchanger membrane region domain-containing protein</fullName>
    </recommendedName>
</protein>